<name>A0ABY6GWI7_9GAMM</name>
<dbReference type="InterPro" id="IPR001123">
    <property type="entry name" value="LeuE-type"/>
</dbReference>
<proteinExistence type="predicted"/>
<keyword evidence="2" id="KW-1003">Cell membrane</keyword>
<evidence type="ECO:0000256" key="2">
    <source>
        <dbReference type="ARBA" id="ARBA00022475"/>
    </source>
</evidence>
<dbReference type="RefSeq" id="WP_262599603.1">
    <property type="nucleotide sequence ID" value="NZ_CP103300.1"/>
</dbReference>
<comment type="subcellular location">
    <subcellularLocation>
        <location evidence="1">Cell membrane</location>
        <topology evidence="1">Multi-pass membrane protein</topology>
    </subcellularLocation>
</comment>
<evidence type="ECO:0000256" key="1">
    <source>
        <dbReference type="ARBA" id="ARBA00004651"/>
    </source>
</evidence>
<keyword evidence="5 6" id="KW-0472">Membrane</keyword>
<protein>
    <submittedName>
        <fullName evidence="7">LysE family translocator</fullName>
    </submittedName>
</protein>
<accession>A0ABY6GWI7</accession>
<dbReference type="PANTHER" id="PTHR30086">
    <property type="entry name" value="ARGININE EXPORTER PROTEIN ARGO"/>
    <property type="match status" value="1"/>
</dbReference>
<dbReference type="PANTHER" id="PTHR30086:SF20">
    <property type="entry name" value="ARGININE EXPORTER PROTEIN ARGO-RELATED"/>
    <property type="match status" value="1"/>
</dbReference>
<evidence type="ECO:0000313" key="7">
    <source>
        <dbReference type="EMBL" id="UYM17137.1"/>
    </source>
</evidence>
<gene>
    <name evidence="7" type="ORF">NX720_04220</name>
</gene>
<organism evidence="7 8">
    <name type="scientific">Endozoicomonas euniceicola</name>
    <dbReference type="NCBI Taxonomy" id="1234143"/>
    <lineage>
        <taxon>Bacteria</taxon>
        <taxon>Pseudomonadati</taxon>
        <taxon>Pseudomonadota</taxon>
        <taxon>Gammaproteobacteria</taxon>
        <taxon>Oceanospirillales</taxon>
        <taxon>Endozoicomonadaceae</taxon>
        <taxon>Endozoicomonas</taxon>
    </lineage>
</organism>
<feature type="transmembrane region" description="Helical" evidence="6">
    <location>
        <begin position="75"/>
        <end position="96"/>
    </location>
</feature>
<reference evidence="7" key="1">
    <citation type="submission" date="2022-10" db="EMBL/GenBank/DDBJ databases">
        <title>Completed Genome Sequence of two octocoral isolated bacterium, Endozoicomonas euniceicola EF212T and Endozoicomonas gorgoniicola PS125T.</title>
        <authorList>
            <person name="Chiou Y.-J."/>
            <person name="Chen Y.-H."/>
        </authorList>
    </citation>
    <scope>NUCLEOTIDE SEQUENCE</scope>
    <source>
        <strain evidence="7">EF212</strain>
    </source>
</reference>
<keyword evidence="4 6" id="KW-1133">Transmembrane helix</keyword>
<evidence type="ECO:0000313" key="8">
    <source>
        <dbReference type="Proteomes" id="UP001163255"/>
    </source>
</evidence>
<feature type="transmembrane region" description="Helical" evidence="6">
    <location>
        <begin position="140"/>
        <end position="165"/>
    </location>
</feature>
<dbReference type="EMBL" id="CP103300">
    <property type="protein sequence ID" value="UYM17137.1"/>
    <property type="molecule type" value="Genomic_DNA"/>
</dbReference>
<evidence type="ECO:0000256" key="3">
    <source>
        <dbReference type="ARBA" id="ARBA00022692"/>
    </source>
</evidence>
<keyword evidence="3 6" id="KW-0812">Transmembrane</keyword>
<evidence type="ECO:0000256" key="4">
    <source>
        <dbReference type="ARBA" id="ARBA00022989"/>
    </source>
</evidence>
<keyword evidence="8" id="KW-1185">Reference proteome</keyword>
<feature type="transmembrane region" description="Helical" evidence="6">
    <location>
        <begin position="40"/>
        <end position="63"/>
    </location>
</feature>
<evidence type="ECO:0000256" key="5">
    <source>
        <dbReference type="ARBA" id="ARBA00023136"/>
    </source>
</evidence>
<evidence type="ECO:0000256" key="6">
    <source>
        <dbReference type="SAM" id="Phobius"/>
    </source>
</evidence>
<sequence>MENYLAVLLFTFSTTVTPGPNNIMIMSSGLNYGIKKSMPHYLGICIGFPAMVVAVGLGFDVVFQKFPFLHEVIKVAGTLYLLYLAYGVAVSGSAASESKRRPLTFMQAAVFQWANPKAWIMATGAVAAFTTMDSHIILQVFYITLAFFLAAFPCIAVWLFFGSHLKKILRNEMHHRLFNISMALLLVLSVIPVIIELAEKYLAW</sequence>
<feature type="transmembrane region" description="Helical" evidence="6">
    <location>
        <begin position="177"/>
        <end position="195"/>
    </location>
</feature>
<dbReference type="Pfam" id="PF01810">
    <property type="entry name" value="LysE"/>
    <property type="match status" value="1"/>
</dbReference>
<dbReference type="Proteomes" id="UP001163255">
    <property type="component" value="Chromosome"/>
</dbReference>